<reference evidence="5 6" key="1">
    <citation type="submission" date="2017-07" db="EMBL/GenBank/DDBJ databases">
        <title>Amycolatopsis alba DSM 44262 Genome sequencing and assembly.</title>
        <authorList>
            <person name="Kaur N."/>
            <person name="Mayilraj S."/>
        </authorList>
    </citation>
    <scope>NUCLEOTIDE SEQUENCE [LARGE SCALE GENOMIC DNA]</scope>
    <source>
        <strain evidence="5 6">DSM 44262</strain>
    </source>
</reference>
<dbReference type="GO" id="GO:0016020">
    <property type="term" value="C:membrane"/>
    <property type="evidence" value="ECO:0007669"/>
    <property type="project" value="UniProtKB-SubCell"/>
</dbReference>
<name>A0A229S3H8_AMYAL</name>
<sequence>MAVVSVVLSVLLAAIFAVLGVAKVLRQPSSISRTERLGFSVREIQGIGALEIAGAAGLVGGFFRLPLGIAAAIGLTGVFSGWRTATSGVAKATFETPDVLKVAFAPRGRGRRTPGRGCGVRGSHAWTATDSRARSRMRPTTVDRRQACVTSTSHAASVAMSGSSR</sequence>
<dbReference type="EMBL" id="NMQU01000017">
    <property type="protein sequence ID" value="OXM53440.1"/>
    <property type="molecule type" value="Genomic_DNA"/>
</dbReference>
<evidence type="ECO:0000256" key="2">
    <source>
        <dbReference type="ARBA" id="ARBA00022692"/>
    </source>
</evidence>
<keyword evidence="2" id="KW-0812">Transmembrane</keyword>
<comment type="subcellular location">
    <subcellularLocation>
        <location evidence="1">Membrane</location>
        <topology evidence="1">Multi-pass membrane protein</topology>
    </subcellularLocation>
</comment>
<keyword evidence="6" id="KW-1185">Reference proteome</keyword>
<keyword evidence="4" id="KW-0472">Membrane</keyword>
<evidence type="ECO:0000256" key="1">
    <source>
        <dbReference type="ARBA" id="ARBA00004141"/>
    </source>
</evidence>
<comment type="caution">
    <text evidence="5">The sequence shown here is derived from an EMBL/GenBank/DDBJ whole genome shotgun (WGS) entry which is preliminary data.</text>
</comment>
<evidence type="ECO:0000256" key="4">
    <source>
        <dbReference type="ARBA" id="ARBA00023136"/>
    </source>
</evidence>
<dbReference type="InterPro" id="IPR032808">
    <property type="entry name" value="DoxX"/>
</dbReference>
<evidence type="ECO:0000313" key="5">
    <source>
        <dbReference type="EMBL" id="OXM53440.1"/>
    </source>
</evidence>
<dbReference type="AlphaFoldDB" id="A0A229S3H8"/>
<dbReference type="Pfam" id="PF13564">
    <property type="entry name" value="DoxX_2"/>
    <property type="match status" value="1"/>
</dbReference>
<organism evidence="5 6">
    <name type="scientific">Amycolatopsis alba DSM 44262</name>
    <dbReference type="NCBI Taxonomy" id="1125972"/>
    <lineage>
        <taxon>Bacteria</taxon>
        <taxon>Bacillati</taxon>
        <taxon>Actinomycetota</taxon>
        <taxon>Actinomycetes</taxon>
        <taxon>Pseudonocardiales</taxon>
        <taxon>Pseudonocardiaceae</taxon>
        <taxon>Amycolatopsis</taxon>
    </lineage>
</organism>
<proteinExistence type="predicted"/>
<dbReference type="Proteomes" id="UP000215563">
    <property type="component" value="Unassembled WGS sequence"/>
</dbReference>
<evidence type="ECO:0000313" key="6">
    <source>
        <dbReference type="Proteomes" id="UP000215563"/>
    </source>
</evidence>
<dbReference type="OrthoDB" id="3638680at2"/>
<protein>
    <recommendedName>
        <fullName evidence="7">DoxX family protein</fullName>
    </recommendedName>
</protein>
<accession>A0A229S3H8</accession>
<keyword evidence="3" id="KW-1133">Transmembrane helix</keyword>
<gene>
    <name evidence="5" type="ORF">CFP75_06895</name>
</gene>
<evidence type="ECO:0008006" key="7">
    <source>
        <dbReference type="Google" id="ProtNLM"/>
    </source>
</evidence>
<evidence type="ECO:0000256" key="3">
    <source>
        <dbReference type="ARBA" id="ARBA00022989"/>
    </source>
</evidence>